<keyword evidence="1" id="KW-0175">Coiled coil</keyword>
<evidence type="ECO:0000256" key="2">
    <source>
        <dbReference type="SAM" id="SignalP"/>
    </source>
</evidence>
<protein>
    <submittedName>
        <fullName evidence="4">Murein hydrolase B</fullName>
    </submittedName>
</protein>
<feature type="signal peptide" evidence="2">
    <location>
        <begin position="1"/>
        <end position="23"/>
    </location>
</feature>
<dbReference type="CDD" id="cd13399">
    <property type="entry name" value="Slt35-like"/>
    <property type="match status" value="1"/>
</dbReference>
<dbReference type="InterPro" id="IPR023346">
    <property type="entry name" value="Lysozyme-like_dom_sf"/>
</dbReference>
<dbReference type="GO" id="GO:0016787">
    <property type="term" value="F:hydrolase activity"/>
    <property type="evidence" value="ECO:0007669"/>
    <property type="project" value="UniProtKB-KW"/>
</dbReference>
<evidence type="ECO:0000256" key="1">
    <source>
        <dbReference type="SAM" id="Coils"/>
    </source>
</evidence>
<evidence type="ECO:0000259" key="3">
    <source>
        <dbReference type="Pfam" id="PF13406"/>
    </source>
</evidence>
<keyword evidence="2" id="KW-0732">Signal</keyword>
<dbReference type="InterPro" id="IPR043426">
    <property type="entry name" value="MltB-like"/>
</dbReference>
<feature type="domain" description="Transglycosylase SLT" evidence="3">
    <location>
        <begin position="136"/>
        <end position="188"/>
    </location>
</feature>
<proteinExistence type="predicted"/>
<evidence type="ECO:0000313" key="5">
    <source>
        <dbReference type="Proteomes" id="UP000028875"/>
    </source>
</evidence>
<feature type="coiled-coil region" evidence="1">
    <location>
        <begin position="23"/>
        <end position="76"/>
    </location>
</feature>
<name>A0A024QHZ7_9BACI</name>
<dbReference type="PANTHER" id="PTHR30163:SF8">
    <property type="entry name" value="LYTIC MUREIN TRANSGLYCOSYLASE"/>
    <property type="match status" value="1"/>
</dbReference>
<gene>
    <name evidence="4" type="ORF">BN990_04504</name>
</gene>
<dbReference type="EMBL" id="CCDP010000005">
    <property type="protein sequence ID" value="CDQ42124.1"/>
    <property type="molecule type" value="Genomic_DNA"/>
</dbReference>
<comment type="caution">
    <text evidence="4">The sequence shown here is derived from an EMBL/GenBank/DDBJ whole genome shotgun (WGS) entry which is preliminary data.</text>
</comment>
<dbReference type="Proteomes" id="UP000028875">
    <property type="component" value="Unassembled WGS sequence"/>
</dbReference>
<dbReference type="PANTHER" id="PTHR30163">
    <property type="entry name" value="MEMBRANE-BOUND LYTIC MUREIN TRANSGLYCOSYLASE B"/>
    <property type="match status" value="1"/>
</dbReference>
<organism evidence="4 5">
    <name type="scientific">Virgibacillus massiliensis</name>
    <dbReference type="NCBI Taxonomy" id="1462526"/>
    <lineage>
        <taxon>Bacteria</taxon>
        <taxon>Bacillati</taxon>
        <taxon>Bacillota</taxon>
        <taxon>Bacilli</taxon>
        <taxon>Bacillales</taxon>
        <taxon>Bacillaceae</taxon>
        <taxon>Virgibacillus</taxon>
    </lineage>
</organism>
<dbReference type="GO" id="GO:0008933">
    <property type="term" value="F:peptidoglycan lytic transglycosylase activity"/>
    <property type="evidence" value="ECO:0007669"/>
    <property type="project" value="TreeGrafter"/>
</dbReference>
<dbReference type="RefSeq" id="WP_051739426.1">
    <property type="nucleotide sequence ID" value="NZ_BNER01000014.1"/>
</dbReference>
<feature type="chain" id="PRO_5001533028" evidence="2">
    <location>
        <begin position="24"/>
        <end position="222"/>
    </location>
</feature>
<keyword evidence="5" id="KW-1185">Reference proteome</keyword>
<evidence type="ECO:0000313" key="4">
    <source>
        <dbReference type="EMBL" id="CDQ42124.1"/>
    </source>
</evidence>
<dbReference type="Pfam" id="PF13406">
    <property type="entry name" value="SLT_2"/>
    <property type="match status" value="1"/>
</dbReference>
<dbReference type="Gene3D" id="1.10.530.10">
    <property type="match status" value="1"/>
</dbReference>
<accession>A0A024QHZ7</accession>
<dbReference type="InterPro" id="IPR031304">
    <property type="entry name" value="SLT_2"/>
</dbReference>
<dbReference type="STRING" id="1462526.BN990_04504"/>
<dbReference type="SUPFAM" id="SSF53955">
    <property type="entry name" value="Lysozyme-like"/>
    <property type="match status" value="1"/>
</dbReference>
<reference evidence="5" key="2">
    <citation type="submission" date="2014-05" db="EMBL/GenBank/DDBJ databases">
        <title>Draft genome sequence of Virgibacillus massiliensis Vm-5.</title>
        <authorList>
            <person name="Khelaifia S."/>
            <person name="Croce O."/>
            <person name="Lagier J.C."/>
            <person name="Raoult D."/>
        </authorList>
    </citation>
    <scope>NUCLEOTIDE SEQUENCE [LARGE SCALE GENOMIC DNA]</scope>
    <source>
        <strain evidence="5">Vm-5</strain>
    </source>
</reference>
<keyword evidence="4" id="KW-0378">Hydrolase</keyword>
<dbReference type="GO" id="GO:0009253">
    <property type="term" value="P:peptidoglycan catabolic process"/>
    <property type="evidence" value="ECO:0007669"/>
    <property type="project" value="TreeGrafter"/>
</dbReference>
<reference evidence="4 5" key="1">
    <citation type="submission" date="2014-03" db="EMBL/GenBank/DDBJ databases">
        <authorList>
            <person name="Urmite Genomes U."/>
        </authorList>
    </citation>
    <scope>NUCLEOTIDE SEQUENCE [LARGE SCALE GENOMIC DNA]</scope>
    <source>
        <strain evidence="4 5">Vm-5</strain>
    </source>
</reference>
<dbReference type="AlphaFoldDB" id="A0A024QHZ7"/>
<sequence length="222" mass="24872" precursor="true">MLYMRKVVIGLIALLLFPSVAAASELQESKSYYDDKLQKIEQEIEQTKDKERLIELSRKENELAAYQRAYQKAIENQNNVMQLSVADPSYTVDYDNALPHIELYKAAAKEYHIDWALLAAIHDVETSFSTHPTMISSVGALGHMQFMPGTWEYYGVDADGDGKADPYSLSDSVYSAANYLAASGAANGHITKALFAYNRSTKYGIDVMAKAEKYREIGEMNK</sequence>
<dbReference type="eggNOG" id="COG0741">
    <property type="taxonomic scope" value="Bacteria"/>
</dbReference>